<dbReference type="Gene3D" id="1.10.101.10">
    <property type="entry name" value="PGBD-like superfamily/PGBD"/>
    <property type="match status" value="1"/>
</dbReference>
<sequence>MGRLTDRLRSAFAAALLCAPLAIPVSAAAQQPTLQQCGSNGAGFDAWMAQFKQYAISQGISSRTVAAALNGISYDPNVIALDRRQGVFAQSFFEFSDRMVANYRIQQGRKLIQQNQALFNRIEQQFGVPGAVLVAFWGLETDFGANMGDKPSLRSVATLAWDCRRAEMFRTQLMSALKIVDRGDLTPQSMRGPWAGELGSFQFLPDHYLNFGVDFDGDGRVDLLRSHPDALASAANYIRSMGWKAGQPWLEEVRVPANLPWDQADLSIKIPRAQWARMGVVRAGGGQLPADQLTASLLLPMGRTGPAFLAYPNFDVFTEWNNSLVYATSAAYLATRVAGAGPFDRGDGKAIPNLSMAQVKELQTLLNRRGHHVGGVDGIVGSATRQAVKVEQMRLGLPADSYPTPQLLAALRSGR</sequence>
<dbReference type="InterPro" id="IPR023346">
    <property type="entry name" value="Lysozyme-like_dom_sf"/>
</dbReference>
<proteinExistence type="predicted"/>
<dbReference type="GO" id="GO:0009253">
    <property type="term" value="P:peptidoglycan catabolic process"/>
    <property type="evidence" value="ECO:0007669"/>
    <property type="project" value="TreeGrafter"/>
</dbReference>
<dbReference type="RefSeq" id="WP_163074409.1">
    <property type="nucleotide sequence ID" value="NZ_CP048630.1"/>
</dbReference>
<dbReference type="InterPro" id="IPR031304">
    <property type="entry name" value="SLT_2"/>
</dbReference>
<dbReference type="InterPro" id="IPR043426">
    <property type="entry name" value="MltB-like"/>
</dbReference>
<evidence type="ECO:0000259" key="2">
    <source>
        <dbReference type="Pfam" id="PF01471"/>
    </source>
</evidence>
<feature type="domain" description="Peptidoglycan binding-like" evidence="2">
    <location>
        <begin position="357"/>
        <end position="411"/>
    </location>
</feature>
<dbReference type="Proteomes" id="UP000464751">
    <property type="component" value="Chromosome"/>
</dbReference>
<dbReference type="NCBIfam" id="TIGR02283">
    <property type="entry name" value="MltB_2"/>
    <property type="match status" value="1"/>
</dbReference>
<name>A0A6P1YJI6_9HYPH</name>
<dbReference type="InterPro" id="IPR011970">
    <property type="entry name" value="MltB_2"/>
</dbReference>
<dbReference type="PANTHER" id="PTHR30163:SF8">
    <property type="entry name" value="LYTIC MUREIN TRANSGLYCOSYLASE"/>
    <property type="match status" value="1"/>
</dbReference>
<dbReference type="InterPro" id="IPR002477">
    <property type="entry name" value="Peptidoglycan-bd-like"/>
</dbReference>
<keyword evidence="1" id="KW-0732">Signal</keyword>
<dbReference type="Gene3D" id="1.10.530.10">
    <property type="match status" value="1"/>
</dbReference>
<dbReference type="InterPro" id="IPR036365">
    <property type="entry name" value="PGBD-like_sf"/>
</dbReference>
<evidence type="ECO:0000313" key="4">
    <source>
        <dbReference type="EMBL" id="QIB33312.1"/>
    </source>
</evidence>
<dbReference type="AlphaFoldDB" id="A0A6P1YJI6"/>
<protein>
    <submittedName>
        <fullName evidence="4">Lytic murein transglycosylase</fullName>
    </submittedName>
</protein>
<dbReference type="InterPro" id="IPR036366">
    <property type="entry name" value="PGBDSf"/>
</dbReference>
<dbReference type="SUPFAM" id="SSF47090">
    <property type="entry name" value="PGBD-like"/>
    <property type="match status" value="1"/>
</dbReference>
<evidence type="ECO:0000259" key="3">
    <source>
        <dbReference type="Pfam" id="PF13406"/>
    </source>
</evidence>
<dbReference type="PANTHER" id="PTHR30163">
    <property type="entry name" value="MEMBRANE-BOUND LYTIC MUREIN TRANSGLYCOSYLASE B"/>
    <property type="match status" value="1"/>
</dbReference>
<dbReference type="GO" id="GO:0008933">
    <property type="term" value="F:peptidoglycan lytic transglycosylase activity"/>
    <property type="evidence" value="ECO:0007669"/>
    <property type="project" value="TreeGrafter"/>
</dbReference>
<keyword evidence="5" id="KW-1185">Reference proteome</keyword>
<organism evidence="4 5">
    <name type="scientific">Ancylobacter pratisalsi</name>
    <dbReference type="NCBI Taxonomy" id="1745854"/>
    <lineage>
        <taxon>Bacteria</taxon>
        <taxon>Pseudomonadati</taxon>
        <taxon>Pseudomonadota</taxon>
        <taxon>Alphaproteobacteria</taxon>
        <taxon>Hyphomicrobiales</taxon>
        <taxon>Xanthobacteraceae</taxon>
        <taxon>Ancylobacter</taxon>
    </lineage>
</organism>
<feature type="domain" description="Transglycosylase SLT" evidence="3">
    <location>
        <begin position="44"/>
        <end position="334"/>
    </location>
</feature>
<dbReference type="Gene3D" id="1.10.8.350">
    <property type="entry name" value="Bacterial muramidase"/>
    <property type="match status" value="1"/>
</dbReference>
<evidence type="ECO:0000256" key="1">
    <source>
        <dbReference type="SAM" id="SignalP"/>
    </source>
</evidence>
<feature type="signal peptide" evidence="1">
    <location>
        <begin position="1"/>
        <end position="29"/>
    </location>
</feature>
<dbReference type="Pfam" id="PF01471">
    <property type="entry name" value="PG_binding_1"/>
    <property type="match status" value="1"/>
</dbReference>
<reference evidence="4 5" key="1">
    <citation type="submission" date="2020-02" db="EMBL/GenBank/DDBJ databases">
        <authorList>
            <person name="Li G."/>
        </authorList>
    </citation>
    <scope>NUCLEOTIDE SEQUENCE [LARGE SCALE GENOMIC DNA]</scope>
    <source>
        <strain evidence="4 5">DSM 102029</strain>
    </source>
</reference>
<feature type="chain" id="PRO_5027041315" evidence="1">
    <location>
        <begin position="30"/>
        <end position="415"/>
    </location>
</feature>
<gene>
    <name evidence="4" type="ORF">G3A50_06010</name>
</gene>
<dbReference type="SUPFAM" id="SSF53955">
    <property type="entry name" value="Lysozyme-like"/>
    <property type="match status" value="1"/>
</dbReference>
<evidence type="ECO:0000313" key="5">
    <source>
        <dbReference type="Proteomes" id="UP000464751"/>
    </source>
</evidence>
<dbReference type="EMBL" id="CP048630">
    <property type="protein sequence ID" value="QIB33312.1"/>
    <property type="molecule type" value="Genomic_DNA"/>
</dbReference>
<dbReference type="Pfam" id="PF13406">
    <property type="entry name" value="SLT_2"/>
    <property type="match status" value="1"/>
</dbReference>
<accession>A0A6P1YJI6</accession>
<dbReference type="KEGG" id="apra:G3A50_06010"/>